<dbReference type="InParanoid" id="A0A804UAT3"/>
<dbReference type="Pfam" id="PF03552">
    <property type="entry name" value="Cellulose_synt"/>
    <property type="match status" value="1"/>
</dbReference>
<evidence type="ECO:0000256" key="10">
    <source>
        <dbReference type="SAM" id="MobiDB-lite"/>
    </source>
</evidence>
<dbReference type="GO" id="GO:0071555">
    <property type="term" value="P:cell wall organization"/>
    <property type="evidence" value="ECO:0007669"/>
    <property type="project" value="UniProtKB-KW"/>
</dbReference>
<reference evidence="12" key="2">
    <citation type="submission" date="2019-07" db="EMBL/GenBank/DDBJ databases">
        <authorList>
            <person name="Seetharam A."/>
            <person name="Woodhouse M."/>
            <person name="Cannon E."/>
        </authorList>
    </citation>
    <scope>NUCLEOTIDE SEQUENCE [LARGE SCALE GENOMIC DNA]</scope>
    <source>
        <strain evidence="12">cv. B73</strain>
    </source>
</reference>
<dbReference type="SUPFAM" id="SSF53448">
    <property type="entry name" value="Nucleotide-diphospho-sugar transferases"/>
    <property type="match status" value="1"/>
</dbReference>
<keyword evidence="5 11" id="KW-1133">Transmembrane helix</keyword>
<keyword evidence="7" id="KW-0961">Cell wall biogenesis/degradation</keyword>
<feature type="binding site" evidence="9">
    <location>
        <position position="318"/>
    </location>
    <ligand>
        <name>Mn(2+)</name>
        <dbReference type="ChEBI" id="CHEBI:29035"/>
    </ligand>
</feature>
<dbReference type="GO" id="GO:0012505">
    <property type="term" value="C:endomembrane system"/>
    <property type="evidence" value="ECO:0007669"/>
    <property type="project" value="UniProtKB-SubCell"/>
</dbReference>
<accession>A0A804UAT3</accession>
<keyword evidence="2" id="KW-0328">Glycosyltransferase</keyword>
<organism evidence="12 13">
    <name type="scientific">Zea mays</name>
    <name type="common">Maize</name>
    <dbReference type="NCBI Taxonomy" id="4577"/>
    <lineage>
        <taxon>Eukaryota</taxon>
        <taxon>Viridiplantae</taxon>
        <taxon>Streptophyta</taxon>
        <taxon>Embryophyta</taxon>
        <taxon>Tracheophyta</taxon>
        <taxon>Spermatophyta</taxon>
        <taxon>Magnoliopsida</taxon>
        <taxon>Liliopsida</taxon>
        <taxon>Poales</taxon>
        <taxon>Poaceae</taxon>
        <taxon>PACMAD clade</taxon>
        <taxon>Panicoideae</taxon>
        <taxon>Andropogonodae</taxon>
        <taxon>Andropogoneae</taxon>
        <taxon>Tripsacinae</taxon>
        <taxon>Zea</taxon>
    </lineage>
</organism>
<dbReference type="GO" id="GO:0016760">
    <property type="term" value="F:cellulose synthase (UDP-forming) activity"/>
    <property type="evidence" value="ECO:0007669"/>
    <property type="project" value="InterPro"/>
</dbReference>
<evidence type="ECO:0000256" key="4">
    <source>
        <dbReference type="ARBA" id="ARBA00022692"/>
    </source>
</evidence>
<dbReference type="Proteomes" id="UP000007305">
    <property type="component" value="Chromosome 6"/>
</dbReference>
<sequence length="452" mass="49105">MDEHSPEIVPVNSPALDPDPDQEPQSSESGEEGDRGGPRPPESLSDKLPLPPADLNLYGAAVALRLLLLAAFFRYRVAHPARGAPWLWLAALACELCLALAWLLAQLPKLSPTSRETHLDRLASRYDKDARLGSVDVLVTAAGAGAEPPLAAANTVLSVLAADYPARRLACYVSDDGADLLLFEALFDAAGFARRWVPFCRRHAVEPRAPELYFARGVDYLRDKAAPSFVKERRAMKRAYEELKVRMNCLAAKARKVPEDGWVMSDGTPWPGNNTRDHPAMIQVLLGHPGDQDAEGNELPRLLYVSREKKPGFQHHTKAGALNALLRVSALLTNGSYVLNLDHDHCVANSGVLREAMCFLMDPESGNRTCYVQFPLRMGVNDDGGETRATRDSVFFDIGMKCLDGIQGPVYVGSGCCINRKALYGFDPASTEDDDGEAPVQRSSRAGGGSGS</sequence>
<feature type="transmembrane region" description="Helical" evidence="11">
    <location>
        <begin position="55"/>
        <end position="73"/>
    </location>
</feature>
<keyword evidence="4 11" id="KW-0812">Transmembrane</keyword>
<protein>
    <submittedName>
        <fullName evidence="12">Uncharacterized protein</fullName>
    </submittedName>
</protein>
<keyword evidence="6 11" id="KW-0472">Membrane</keyword>
<feature type="transmembrane region" description="Helical" evidence="11">
    <location>
        <begin position="85"/>
        <end position="105"/>
    </location>
</feature>
<evidence type="ECO:0000313" key="12">
    <source>
        <dbReference type="EnsemblPlants" id="Zm00001eb276790_P001"/>
    </source>
</evidence>
<comment type="subcellular location">
    <subcellularLocation>
        <location evidence="1">Endomembrane system</location>
        <topology evidence="1">Multi-pass membrane protein</topology>
    </subcellularLocation>
</comment>
<dbReference type="AlphaFoldDB" id="A0A804UAT3"/>
<dbReference type="PANTHER" id="PTHR13301">
    <property type="entry name" value="X-BOX TRANSCRIPTION FACTOR-RELATED"/>
    <property type="match status" value="1"/>
</dbReference>
<dbReference type="GO" id="GO:0016020">
    <property type="term" value="C:membrane"/>
    <property type="evidence" value="ECO:0007669"/>
    <property type="project" value="InterPro"/>
</dbReference>
<evidence type="ECO:0000256" key="7">
    <source>
        <dbReference type="ARBA" id="ARBA00023316"/>
    </source>
</evidence>
<evidence type="ECO:0000256" key="3">
    <source>
        <dbReference type="ARBA" id="ARBA00022679"/>
    </source>
</evidence>
<feature type="binding site" evidence="8">
    <location>
        <position position="176"/>
    </location>
    <ligand>
        <name>UDP-alpha-D-glucose</name>
        <dbReference type="ChEBI" id="CHEBI:58885"/>
    </ligand>
</feature>
<dbReference type="Gene3D" id="3.90.550.10">
    <property type="entry name" value="Spore Coat Polysaccharide Biosynthesis Protein SpsA, Chain A"/>
    <property type="match status" value="1"/>
</dbReference>
<reference evidence="12" key="3">
    <citation type="submission" date="2021-05" db="UniProtKB">
        <authorList>
            <consortium name="EnsemblPlants"/>
        </authorList>
    </citation>
    <scope>IDENTIFICATION</scope>
    <source>
        <strain evidence="12">cv. B73</strain>
    </source>
</reference>
<evidence type="ECO:0000256" key="9">
    <source>
        <dbReference type="PIRSR" id="PIRSR605150-3"/>
    </source>
</evidence>
<dbReference type="InterPro" id="IPR029044">
    <property type="entry name" value="Nucleotide-diphossugar_trans"/>
</dbReference>
<feature type="region of interest" description="Disordered" evidence="10">
    <location>
        <begin position="429"/>
        <end position="452"/>
    </location>
</feature>
<evidence type="ECO:0000256" key="1">
    <source>
        <dbReference type="ARBA" id="ARBA00004127"/>
    </source>
</evidence>
<feature type="binding site" evidence="9">
    <location>
        <position position="342"/>
    </location>
    <ligand>
        <name>Mn(2+)</name>
        <dbReference type="ChEBI" id="CHEBI:29035"/>
    </ligand>
</feature>
<dbReference type="InterPro" id="IPR005150">
    <property type="entry name" value="Cellulose_synth"/>
</dbReference>
<keyword evidence="3" id="KW-0808">Transferase</keyword>
<evidence type="ECO:0000256" key="5">
    <source>
        <dbReference type="ARBA" id="ARBA00022989"/>
    </source>
</evidence>
<evidence type="ECO:0000256" key="6">
    <source>
        <dbReference type="ARBA" id="ARBA00023136"/>
    </source>
</evidence>
<feature type="region of interest" description="Disordered" evidence="10">
    <location>
        <begin position="1"/>
        <end position="48"/>
    </location>
</feature>
<dbReference type="GO" id="GO:0030244">
    <property type="term" value="P:cellulose biosynthetic process"/>
    <property type="evidence" value="ECO:0007669"/>
    <property type="project" value="InterPro"/>
</dbReference>
<evidence type="ECO:0000313" key="13">
    <source>
        <dbReference type="Proteomes" id="UP000007305"/>
    </source>
</evidence>
<evidence type="ECO:0000256" key="8">
    <source>
        <dbReference type="PIRSR" id="PIRSR605150-2"/>
    </source>
</evidence>
<dbReference type="EnsemblPlants" id="Zm00001eb276790_T001">
    <property type="protein sequence ID" value="Zm00001eb276790_P001"/>
    <property type="gene ID" value="Zm00001eb276790"/>
</dbReference>
<keyword evidence="13" id="KW-1185">Reference proteome</keyword>
<dbReference type="Gramene" id="Zm00001eb276790_T001">
    <property type="protein sequence ID" value="Zm00001eb276790_P001"/>
    <property type="gene ID" value="Zm00001eb276790"/>
</dbReference>
<dbReference type="GO" id="GO:0071669">
    <property type="term" value="P:plant-type cell wall organization or biogenesis"/>
    <property type="evidence" value="ECO:0007669"/>
    <property type="project" value="UniProtKB-ARBA"/>
</dbReference>
<reference evidence="13" key="1">
    <citation type="journal article" date="2009" name="Science">
        <title>The B73 maize genome: complexity, diversity, and dynamics.</title>
        <authorList>
            <person name="Schnable P.S."/>
            <person name="Ware D."/>
            <person name="Fulton R.S."/>
            <person name="Stein J.C."/>
            <person name="Wei F."/>
            <person name="Pasternak S."/>
            <person name="Liang C."/>
            <person name="Zhang J."/>
            <person name="Fulton L."/>
            <person name="Graves T.A."/>
            <person name="Minx P."/>
            <person name="Reily A.D."/>
            <person name="Courtney L."/>
            <person name="Kruchowski S.S."/>
            <person name="Tomlinson C."/>
            <person name="Strong C."/>
            <person name="Delehaunty K."/>
            <person name="Fronick C."/>
            <person name="Courtney B."/>
            <person name="Rock S.M."/>
            <person name="Belter E."/>
            <person name="Du F."/>
            <person name="Kim K."/>
            <person name="Abbott R.M."/>
            <person name="Cotton M."/>
            <person name="Levy A."/>
            <person name="Marchetto P."/>
            <person name="Ochoa K."/>
            <person name="Jackson S.M."/>
            <person name="Gillam B."/>
            <person name="Chen W."/>
            <person name="Yan L."/>
            <person name="Higginbotham J."/>
            <person name="Cardenas M."/>
            <person name="Waligorski J."/>
            <person name="Applebaum E."/>
            <person name="Phelps L."/>
            <person name="Falcone J."/>
            <person name="Kanchi K."/>
            <person name="Thane T."/>
            <person name="Scimone A."/>
            <person name="Thane N."/>
            <person name="Henke J."/>
            <person name="Wang T."/>
            <person name="Ruppert J."/>
            <person name="Shah N."/>
            <person name="Rotter K."/>
            <person name="Hodges J."/>
            <person name="Ingenthron E."/>
            <person name="Cordes M."/>
            <person name="Kohlberg S."/>
            <person name="Sgro J."/>
            <person name="Delgado B."/>
            <person name="Mead K."/>
            <person name="Chinwalla A."/>
            <person name="Leonard S."/>
            <person name="Crouse K."/>
            <person name="Collura K."/>
            <person name="Kudrna D."/>
            <person name="Currie J."/>
            <person name="He R."/>
            <person name="Angelova A."/>
            <person name="Rajasekar S."/>
            <person name="Mueller T."/>
            <person name="Lomeli R."/>
            <person name="Scara G."/>
            <person name="Ko A."/>
            <person name="Delaney K."/>
            <person name="Wissotski M."/>
            <person name="Lopez G."/>
            <person name="Campos D."/>
            <person name="Braidotti M."/>
            <person name="Ashley E."/>
            <person name="Golser W."/>
            <person name="Kim H."/>
            <person name="Lee S."/>
            <person name="Lin J."/>
            <person name="Dujmic Z."/>
            <person name="Kim W."/>
            <person name="Talag J."/>
            <person name="Zuccolo A."/>
            <person name="Fan C."/>
            <person name="Sebastian A."/>
            <person name="Kramer M."/>
            <person name="Spiegel L."/>
            <person name="Nascimento L."/>
            <person name="Zutavern T."/>
            <person name="Miller B."/>
            <person name="Ambroise C."/>
            <person name="Muller S."/>
            <person name="Spooner W."/>
            <person name="Narechania A."/>
            <person name="Ren L."/>
            <person name="Wei S."/>
            <person name="Kumari S."/>
            <person name="Faga B."/>
            <person name="Levy M.J."/>
            <person name="McMahan L."/>
            <person name="Van Buren P."/>
            <person name="Vaughn M.W."/>
            <person name="Ying K."/>
            <person name="Yeh C.-T."/>
            <person name="Emrich S.J."/>
            <person name="Jia Y."/>
            <person name="Kalyanaraman A."/>
            <person name="Hsia A.-P."/>
            <person name="Barbazuk W.B."/>
            <person name="Baucom R.S."/>
            <person name="Brutnell T.P."/>
            <person name="Carpita N.C."/>
            <person name="Chaparro C."/>
            <person name="Chia J.-M."/>
            <person name="Deragon J.-M."/>
            <person name="Estill J.C."/>
            <person name="Fu Y."/>
            <person name="Jeddeloh J.A."/>
            <person name="Han Y."/>
            <person name="Lee H."/>
            <person name="Li P."/>
            <person name="Lisch D.R."/>
            <person name="Liu S."/>
            <person name="Liu Z."/>
            <person name="Nagel D.H."/>
            <person name="McCann M.C."/>
            <person name="SanMiguel P."/>
            <person name="Myers A.M."/>
            <person name="Nettleton D."/>
            <person name="Nguyen J."/>
            <person name="Penning B.W."/>
            <person name="Ponnala L."/>
            <person name="Schneider K.L."/>
            <person name="Schwartz D.C."/>
            <person name="Sharma A."/>
            <person name="Soderlund C."/>
            <person name="Springer N.M."/>
            <person name="Sun Q."/>
            <person name="Wang H."/>
            <person name="Waterman M."/>
            <person name="Westerman R."/>
            <person name="Wolfgruber T.K."/>
            <person name="Yang L."/>
            <person name="Yu Y."/>
            <person name="Zhang L."/>
            <person name="Zhou S."/>
            <person name="Zhu Q."/>
            <person name="Bennetzen J.L."/>
            <person name="Dawe R.K."/>
            <person name="Jiang J."/>
            <person name="Jiang N."/>
            <person name="Presting G.G."/>
            <person name="Wessler S.R."/>
            <person name="Aluru S."/>
            <person name="Martienssen R.A."/>
            <person name="Clifton S.W."/>
            <person name="McCombie W.R."/>
            <person name="Wing R.A."/>
            <person name="Wilson R.K."/>
        </authorList>
    </citation>
    <scope>NUCLEOTIDE SEQUENCE [LARGE SCALE GENOMIC DNA]</scope>
    <source>
        <strain evidence="13">cv. B73</strain>
    </source>
</reference>
<proteinExistence type="predicted"/>
<name>A0A804UAT3_MAIZE</name>
<evidence type="ECO:0000256" key="11">
    <source>
        <dbReference type="SAM" id="Phobius"/>
    </source>
</evidence>
<evidence type="ECO:0000256" key="2">
    <source>
        <dbReference type="ARBA" id="ARBA00022676"/>
    </source>
</evidence>
<feature type="binding site" evidence="8">
    <location>
        <position position="147"/>
    </location>
    <ligand>
        <name>UDP-alpha-D-glucose</name>
        <dbReference type="ChEBI" id="CHEBI:58885"/>
    </ligand>
</feature>